<evidence type="ECO:0000313" key="9">
    <source>
        <dbReference type="EMBL" id="GMM53128.1"/>
    </source>
</evidence>
<dbReference type="GO" id="GO:0060237">
    <property type="term" value="P:regulation of fungal-type cell wall organization"/>
    <property type="evidence" value="ECO:0007669"/>
    <property type="project" value="TreeGrafter"/>
</dbReference>
<evidence type="ECO:0000256" key="6">
    <source>
        <dbReference type="ARBA" id="ARBA00038999"/>
    </source>
</evidence>
<accession>A0AAV5RR10</accession>
<dbReference type="InterPro" id="IPR011009">
    <property type="entry name" value="Kinase-like_dom_sf"/>
</dbReference>
<evidence type="ECO:0000256" key="7">
    <source>
        <dbReference type="SAM" id="MobiDB-lite"/>
    </source>
</evidence>
<feature type="region of interest" description="Disordered" evidence="7">
    <location>
        <begin position="46"/>
        <end position="67"/>
    </location>
</feature>
<keyword evidence="4" id="KW-0067">ATP-binding</keyword>
<keyword evidence="2" id="KW-0547">Nucleotide-binding</keyword>
<comment type="similarity">
    <text evidence="5">Belongs to the protein kinase superfamily. STE Ser/Thr protein kinase family. MAP kinase kinase subfamily.</text>
</comment>
<dbReference type="Proteomes" id="UP001362899">
    <property type="component" value="Unassembled WGS sequence"/>
</dbReference>
<sequence>MIPRLQPPKGRPPPQKLHLVIQTQSQETNLSNSSFSTDVINSFSTPACGPYNNASEPGQRQSGEMSSHDWYEAWKSREIHEICELGEGSGGTVRLCELRVSGDKPYSAAASKVGKFALKEIPANPDIDLRKQILRELQINKSCNSPYIVKYHGAFLVEEVGQIFIAMEYCDGGSLDGILKLVSEKQARIGERVLAFIAHSVLEGITYLYSRKIVHRDIKPQNILLCGNGEVKLCDFGVSGEVVDSLVTTFTGTSYYMAPERIRGQPYTVTSDVWSLGLTLMELAMNKFPFDQTTQLTPIELLTQIVNLPAPELPDEEGIVWSESFRHFLRCCLEKESEKRPSPQKLLTHPWIKGNINAKKPFNMAKFVAQVKS</sequence>
<evidence type="ECO:0000256" key="5">
    <source>
        <dbReference type="ARBA" id="ARBA00038035"/>
    </source>
</evidence>
<feature type="domain" description="Protein kinase" evidence="8">
    <location>
        <begin position="79"/>
        <end position="352"/>
    </location>
</feature>
<evidence type="ECO:0000256" key="3">
    <source>
        <dbReference type="ARBA" id="ARBA00022777"/>
    </source>
</evidence>
<dbReference type="InterPro" id="IPR000719">
    <property type="entry name" value="Prot_kinase_dom"/>
</dbReference>
<keyword evidence="10" id="KW-1185">Reference proteome</keyword>
<reference evidence="9 10" key="1">
    <citation type="journal article" date="2023" name="Elife">
        <title>Identification of key yeast species and microbe-microbe interactions impacting larval growth of Drosophila in the wild.</title>
        <authorList>
            <person name="Mure A."/>
            <person name="Sugiura Y."/>
            <person name="Maeda R."/>
            <person name="Honda K."/>
            <person name="Sakurai N."/>
            <person name="Takahashi Y."/>
            <person name="Watada M."/>
            <person name="Katoh T."/>
            <person name="Gotoh A."/>
            <person name="Gotoh Y."/>
            <person name="Taniguchi I."/>
            <person name="Nakamura K."/>
            <person name="Hayashi T."/>
            <person name="Katayama T."/>
            <person name="Uemura T."/>
            <person name="Hattori Y."/>
        </authorList>
    </citation>
    <scope>NUCLEOTIDE SEQUENCE [LARGE SCALE GENOMIC DNA]</scope>
    <source>
        <strain evidence="9 10">SB-73</strain>
    </source>
</reference>
<dbReference type="PROSITE" id="PS00108">
    <property type="entry name" value="PROTEIN_KINASE_ST"/>
    <property type="match status" value="1"/>
</dbReference>
<feature type="compositionally biased region" description="Polar residues" evidence="7">
    <location>
        <begin position="52"/>
        <end position="65"/>
    </location>
</feature>
<dbReference type="GO" id="GO:0005524">
    <property type="term" value="F:ATP binding"/>
    <property type="evidence" value="ECO:0007669"/>
    <property type="project" value="UniProtKB-KW"/>
</dbReference>
<proteinExistence type="inferred from homology"/>
<evidence type="ECO:0000256" key="4">
    <source>
        <dbReference type="ARBA" id="ARBA00022840"/>
    </source>
</evidence>
<dbReference type="PROSITE" id="PS50011">
    <property type="entry name" value="PROTEIN_KINASE_DOM"/>
    <property type="match status" value="1"/>
</dbReference>
<dbReference type="SUPFAM" id="SSF56112">
    <property type="entry name" value="Protein kinase-like (PK-like)"/>
    <property type="match status" value="1"/>
</dbReference>
<dbReference type="GO" id="GO:0004708">
    <property type="term" value="F:MAP kinase kinase activity"/>
    <property type="evidence" value="ECO:0007669"/>
    <property type="project" value="UniProtKB-EC"/>
</dbReference>
<evidence type="ECO:0000313" key="10">
    <source>
        <dbReference type="Proteomes" id="UP001362899"/>
    </source>
</evidence>
<name>A0AAV5RR10_STABA</name>
<evidence type="ECO:0000256" key="2">
    <source>
        <dbReference type="ARBA" id="ARBA00022741"/>
    </source>
</evidence>
<dbReference type="AlphaFoldDB" id="A0AAV5RR10"/>
<dbReference type="PANTHER" id="PTHR48013:SF6">
    <property type="entry name" value="MAP KINASE KINASE MKK1_SSP32-RELATED"/>
    <property type="match status" value="1"/>
</dbReference>
<dbReference type="SMART" id="SM00220">
    <property type="entry name" value="S_TKc"/>
    <property type="match status" value="1"/>
</dbReference>
<dbReference type="FunFam" id="1.10.510.10:FF:000263">
    <property type="entry name" value="MAP kinase skh1/pek1"/>
    <property type="match status" value="1"/>
</dbReference>
<comment type="caution">
    <text evidence="9">The sequence shown here is derived from an EMBL/GenBank/DDBJ whole genome shotgun (WGS) entry which is preliminary data.</text>
</comment>
<dbReference type="Gene3D" id="3.30.200.20">
    <property type="entry name" value="Phosphorylase Kinase, domain 1"/>
    <property type="match status" value="1"/>
</dbReference>
<organism evidence="9 10">
    <name type="scientific">Starmerella bacillaris</name>
    <name type="common">Yeast</name>
    <name type="synonym">Candida zemplinina</name>
    <dbReference type="NCBI Taxonomy" id="1247836"/>
    <lineage>
        <taxon>Eukaryota</taxon>
        <taxon>Fungi</taxon>
        <taxon>Dikarya</taxon>
        <taxon>Ascomycota</taxon>
        <taxon>Saccharomycotina</taxon>
        <taxon>Dipodascomycetes</taxon>
        <taxon>Dipodascales</taxon>
        <taxon>Trichomonascaceae</taxon>
        <taxon>Starmerella</taxon>
    </lineage>
</organism>
<keyword evidence="1" id="KW-0808">Transferase</keyword>
<dbReference type="Gene3D" id="1.10.510.10">
    <property type="entry name" value="Transferase(Phosphotransferase) domain 1"/>
    <property type="match status" value="1"/>
</dbReference>
<dbReference type="EC" id="2.7.12.2" evidence="6"/>
<keyword evidence="3 9" id="KW-0418">Kinase</keyword>
<protein>
    <recommendedName>
        <fullName evidence="6">mitogen-activated protein kinase kinase</fullName>
        <ecNumber evidence="6">2.7.12.2</ecNumber>
    </recommendedName>
</protein>
<dbReference type="PANTHER" id="PTHR48013">
    <property type="entry name" value="DUAL SPECIFICITY MITOGEN-ACTIVATED PROTEIN KINASE KINASE 5-RELATED"/>
    <property type="match status" value="1"/>
</dbReference>
<evidence type="ECO:0000259" key="8">
    <source>
        <dbReference type="PROSITE" id="PS50011"/>
    </source>
</evidence>
<dbReference type="InterPro" id="IPR008271">
    <property type="entry name" value="Ser/Thr_kinase_AS"/>
</dbReference>
<dbReference type="EMBL" id="BTGC01000008">
    <property type="protein sequence ID" value="GMM53128.1"/>
    <property type="molecule type" value="Genomic_DNA"/>
</dbReference>
<evidence type="ECO:0000256" key="1">
    <source>
        <dbReference type="ARBA" id="ARBA00022679"/>
    </source>
</evidence>
<gene>
    <name evidence="9" type="ORF">DASB73_040910</name>
</gene>
<dbReference type="GO" id="GO:0000196">
    <property type="term" value="P:cell integrity MAPK cascade"/>
    <property type="evidence" value="ECO:0007669"/>
    <property type="project" value="TreeGrafter"/>
</dbReference>
<dbReference type="Pfam" id="PF00069">
    <property type="entry name" value="Pkinase"/>
    <property type="match status" value="1"/>
</dbReference>